<evidence type="ECO:0000313" key="2">
    <source>
        <dbReference type="Proteomes" id="UP001196413"/>
    </source>
</evidence>
<name>A0AAD5MB20_PARTN</name>
<dbReference type="GO" id="GO:0003676">
    <property type="term" value="F:nucleic acid binding"/>
    <property type="evidence" value="ECO:0007669"/>
    <property type="project" value="InterPro"/>
</dbReference>
<sequence>MYSSDIAALDYYLFRALKQQLREKELEEYDYLKSDLTHFFGYQPHFFWKNWIQSLPSNFLHIIDDDGDHTADEKEILCVSSAYFSSNTGLSLVYKLSFYTMMFADSNGASLFRKARFFEAQQGKYERLEEGCTAEKSTYCIEYFPVNDLVSAQRESSSFNLLDVNLSFTITPMYRVSDGIQPSKSGANSPTRDNEIVDLLLRVQQVIKSRSIRHVEPFGRYDRTLQSRNFSSLPSFIVLF</sequence>
<proteinExistence type="predicted"/>
<comment type="caution">
    <text evidence="1">The sequence shown here is derived from an EMBL/GenBank/DDBJ whole genome shotgun (WGS) entry which is preliminary data.</text>
</comment>
<dbReference type="InterPro" id="IPR036397">
    <property type="entry name" value="RNaseH_sf"/>
</dbReference>
<keyword evidence="2" id="KW-1185">Reference proteome</keyword>
<dbReference type="Gene3D" id="3.30.420.10">
    <property type="entry name" value="Ribonuclease H-like superfamily/Ribonuclease H"/>
    <property type="match status" value="1"/>
</dbReference>
<gene>
    <name evidence="1" type="ORF">KIN20_011557</name>
</gene>
<dbReference type="EMBL" id="JAHQIW010002123">
    <property type="protein sequence ID" value="KAJ1354575.1"/>
    <property type="molecule type" value="Genomic_DNA"/>
</dbReference>
<protein>
    <submittedName>
        <fullName evidence="1">Uncharacterized protein</fullName>
    </submittedName>
</protein>
<dbReference type="Proteomes" id="UP001196413">
    <property type="component" value="Unassembled WGS sequence"/>
</dbReference>
<accession>A0AAD5MB20</accession>
<organism evidence="1 2">
    <name type="scientific">Parelaphostrongylus tenuis</name>
    <name type="common">Meningeal worm</name>
    <dbReference type="NCBI Taxonomy" id="148309"/>
    <lineage>
        <taxon>Eukaryota</taxon>
        <taxon>Metazoa</taxon>
        <taxon>Ecdysozoa</taxon>
        <taxon>Nematoda</taxon>
        <taxon>Chromadorea</taxon>
        <taxon>Rhabditida</taxon>
        <taxon>Rhabditina</taxon>
        <taxon>Rhabditomorpha</taxon>
        <taxon>Strongyloidea</taxon>
        <taxon>Metastrongylidae</taxon>
        <taxon>Parelaphostrongylus</taxon>
    </lineage>
</organism>
<dbReference type="AlphaFoldDB" id="A0AAD5MB20"/>
<evidence type="ECO:0000313" key="1">
    <source>
        <dbReference type="EMBL" id="KAJ1354575.1"/>
    </source>
</evidence>
<reference evidence="1" key="1">
    <citation type="submission" date="2021-06" db="EMBL/GenBank/DDBJ databases">
        <title>Parelaphostrongylus tenuis whole genome reference sequence.</title>
        <authorList>
            <person name="Garwood T.J."/>
            <person name="Larsen P.A."/>
            <person name="Fountain-Jones N.M."/>
            <person name="Garbe J.R."/>
            <person name="Macchietto M.G."/>
            <person name="Kania S.A."/>
            <person name="Gerhold R.W."/>
            <person name="Richards J.E."/>
            <person name="Wolf T.M."/>
        </authorList>
    </citation>
    <scope>NUCLEOTIDE SEQUENCE</scope>
    <source>
        <strain evidence="1">MNPRO001-30</strain>
        <tissue evidence="1">Meninges</tissue>
    </source>
</reference>